<feature type="transmembrane region" description="Helical" evidence="1">
    <location>
        <begin position="16"/>
        <end position="34"/>
    </location>
</feature>
<gene>
    <name evidence="2" type="ORF">MIND_00547900</name>
</gene>
<keyword evidence="1" id="KW-1133">Transmembrane helix</keyword>
<evidence type="ECO:0000313" key="2">
    <source>
        <dbReference type="EMBL" id="KAF7307531.1"/>
    </source>
</evidence>
<keyword evidence="1" id="KW-0812">Transmembrane</keyword>
<dbReference type="AlphaFoldDB" id="A0A8H6W911"/>
<accession>A0A8H6W911</accession>
<organism evidence="2 3">
    <name type="scientific">Mycena indigotica</name>
    <dbReference type="NCBI Taxonomy" id="2126181"/>
    <lineage>
        <taxon>Eukaryota</taxon>
        <taxon>Fungi</taxon>
        <taxon>Dikarya</taxon>
        <taxon>Basidiomycota</taxon>
        <taxon>Agaricomycotina</taxon>
        <taxon>Agaricomycetes</taxon>
        <taxon>Agaricomycetidae</taxon>
        <taxon>Agaricales</taxon>
        <taxon>Marasmiineae</taxon>
        <taxon>Mycenaceae</taxon>
        <taxon>Mycena</taxon>
    </lineage>
</organism>
<sequence>MQQTSKERWVMNVKSTIHFLFTFGAAVCLVLVPGTSTFDLIIRLLGLLTAAFAPSCSAVVPEEQCVLAITAAFLGEVIFAMTPYMLNPKSEVTSLYQKLPLAIAADVLAFSLVLAWASRNGDTLLKQRIGTFLGYVSGFTAITALIFPVQGDHIASCADKVEGPGGLHKQSLV</sequence>
<protein>
    <submittedName>
        <fullName evidence="2">Uncharacterized protein</fullName>
    </submittedName>
</protein>
<dbReference type="GeneID" id="59344774"/>
<proteinExistence type="predicted"/>
<feature type="transmembrane region" description="Helical" evidence="1">
    <location>
        <begin position="40"/>
        <end position="60"/>
    </location>
</feature>
<feature type="transmembrane region" description="Helical" evidence="1">
    <location>
        <begin position="67"/>
        <end position="86"/>
    </location>
</feature>
<dbReference type="Proteomes" id="UP000636479">
    <property type="component" value="Unassembled WGS sequence"/>
</dbReference>
<reference evidence="2" key="1">
    <citation type="submission" date="2020-05" db="EMBL/GenBank/DDBJ databases">
        <title>Mycena genomes resolve the evolution of fungal bioluminescence.</title>
        <authorList>
            <person name="Tsai I.J."/>
        </authorList>
    </citation>
    <scope>NUCLEOTIDE SEQUENCE</scope>
    <source>
        <strain evidence="2">171206Taipei</strain>
    </source>
</reference>
<keyword evidence="3" id="KW-1185">Reference proteome</keyword>
<feature type="transmembrane region" description="Helical" evidence="1">
    <location>
        <begin position="129"/>
        <end position="149"/>
    </location>
</feature>
<dbReference type="EMBL" id="JACAZF010000004">
    <property type="protein sequence ID" value="KAF7307531.1"/>
    <property type="molecule type" value="Genomic_DNA"/>
</dbReference>
<feature type="transmembrane region" description="Helical" evidence="1">
    <location>
        <begin position="98"/>
        <end position="117"/>
    </location>
</feature>
<comment type="caution">
    <text evidence="2">The sequence shown here is derived from an EMBL/GenBank/DDBJ whole genome shotgun (WGS) entry which is preliminary data.</text>
</comment>
<evidence type="ECO:0000256" key="1">
    <source>
        <dbReference type="SAM" id="Phobius"/>
    </source>
</evidence>
<name>A0A8H6W911_9AGAR</name>
<keyword evidence="1" id="KW-0472">Membrane</keyword>
<evidence type="ECO:0000313" key="3">
    <source>
        <dbReference type="Proteomes" id="UP000636479"/>
    </source>
</evidence>
<dbReference type="RefSeq" id="XP_037222550.1">
    <property type="nucleotide sequence ID" value="XM_037362258.1"/>
</dbReference>